<dbReference type="EMBL" id="CAFBNB010000017">
    <property type="protein sequence ID" value="CAB4919919.1"/>
    <property type="molecule type" value="Genomic_DNA"/>
</dbReference>
<protein>
    <submittedName>
        <fullName evidence="1">Unannotated protein</fullName>
    </submittedName>
</protein>
<evidence type="ECO:0000313" key="1">
    <source>
        <dbReference type="EMBL" id="CAB4919919.1"/>
    </source>
</evidence>
<accession>A0A6J7HUZ2</accession>
<reference evidence="1" key="1">
    <citation type="submission" date="2020-05" db="EMBL/GenBank/DDBJ databases">
        <authorList>
            <person name="Chiriac C."/>
            <person name="Salcher M."/>
            <person name="Ghai R."/>
            <person name="Kavagutti S V."/>
        </authorList>
    </citation>
    <scope>NUCLEOTIDE SEQUENCE</scope>
</reference>
<sequence>MRAGAQAHVRHPLNRGVLGGVGVGAPIAAGQAELPGHGAVELVADEHAVADEVPLLGGHPFVVPACGGEAELGCPVAGHVHERRAVLQAPELVGGGERGTRVVRLVAERAVELGRMADRLMDGKPEIRRIEHDGGRAWRDARGGELLGEKVGHGGDLSVPIPAVAAQVLESARDWRGE</sequence>
<gene>
    <name evidence="1" type="ORF">UFOPK3720_00168</name>
</gene>
<proteinExistence type="predicted"/>
<organism evidence="1">
    <name type="scientific">freshwater metagenome</name>
    <dbReference type="NCBI Taxonomy" id="449393"/>
    <lineage>
        <taxon>unclassified sequences</taxon>
        <taxon>metagenomes</taxon>
        <taxon>ecological metagenomes</taxon>
    </lineage>
</organism>
<name>A0A6J7HUZ2_9ZZZZ</name>
<dbReference type="AlphaFoldDB" id="A0A6J7HUZ2"/>